<dbReference type="Gene3D" id="2.60.40.10">
    <property type="entry name" value="Immunoglobulins"/>
    <property type="match status" value="1"/>
</dbReference>
<evidence type="ECO:0000259" key="1">
    <source>
        <dbReference type="Pfam" id="PF00688"/>
    </source>
</evidence>
<comment type="caution">
    <text evidence="3">The sequence shown here is derived from an EMBL/GenBank/DDBJ whole genome shotgun (WGS) entry which is preliminary data.</text>
</comment>
<accession>A0A1F7F939</accession>
<dbReference type="NCBIfam" id="NF033679">
    <property type="entry name" value="DNRLRE_dom"/>
    <property type="match status" value="1"/>
</dbReference>
<dbReference type="Pfam" id="PF00688">
    <property type="entry name" value="TGFb_propeptide"/>
    <property type="match status" value="1"/>
</dbReference>
<protein>
    <submittedName>
        <fullName evidence="3">Uncharacterized protein</fullName>
    </submittedName>
</protein>
<dbReference type="EMBL" id="MFYX01000096">
    <property type="protein sequence ID" value="OGK03143.1"/>
    <property type="molecule type" value="Genomic_DNA"/>
</dbReference>
<organism evidence="3 4">
    <name type="scientific">Candidatus Raymondbacteria bacterium RIFOXYD12_FULL_49_13</name>
    <dbReference type="NCBI Taxonomy" id="1817890"/>
    <lineage>
        <taxon>Bacteria</taxon>
        <taxon>Raymondiibacteriota</taxon>
    </lineage>
</organism>
<dbReference type="Proteomes" id="UP000179243">
    <property type="component" value="Unassembled WGS sequence"/>
</dbReference>
<evidence type="ECO:0000313" key="4">
    <source>
        <dbReference type="Proteomes" id="UP000179243"/>
    </source>
</evidence>
<dbReference type="SUPFAM" id="SSF52266">
    <property type="entry name" value="SGNH hydrolase"/>
    <property type="match status" value="1"/>
</dbReference>
<proteinExistence type="predicted"/>
<feature type="domain" description="TGF-beta propeptide" evidence="1">
    <location>
        <begin position="443"/>
        <end position="559"/>
    </location>
</feature>
<dbReference type="InterPro" id="IPR013783">
    <property type="entry name" value="Ig-like_fold"/>
</dbReference>
<dbReference type="AlphaFoldDB" id="A0A1F7F939"/>
<evidence type="ECO:0000313" key="3">
    <source>
        <dbReference type="EMBL" id="OGK03143.1"/>
    </source>
</evidence>
<dbReference type="Pfam" id="PF13472">
    <property type="entry name" value="Lipase_GDSL_2"/>
    <property type="match status" value="1"/>
</dbReference>
<gene>
    <name evidence="3" type="ORF">A2519_06995</name>
</gene>
<dbReference type="InterPro" id="IPR001111">
    <property type="entry name" value="TGF-b_propeptide"/>
</dbReference>
<sequence length="691" mass="74624">MSLLRFRCFAPLVLFFFVFNSVAYVIPEINAQVKANLRSILKRGQALGRRAGITGQWGDSITNTWVYLAGIGTFGCGGYGAACTAYEPVWQWMGASRPTGDWTNPLQAFKDEYHCNAPGWTMPTGSGCITGAIPLENPSWTLVMYGTNDLMTATASQQWTDATAEQNKQRMKFLLSGVSEYGIIPCVSTVPPLIDRQPSVSLYNQKLKTLAADELQIPLVDFYEALTAYHPTDWQGTSISNDGIHPSARNSDWSADSFNSDGYGMRNRLTGDLATKLKAMIFENSPPDGPDYPILDVVSPTHAWGEYSAVADVEFSWSLDGGATATEYSYVFDQASNTIPDSVSEGAATSVEFTSVQPGNWYFHVRANSALGWGPATHYLVRIVPPGQIVIQNGVNGYTGSKDACLNKLGADGNYSTYAFSFQQFFTGSYGDYKKRMIIRFDDISSILAGKTIYSASFNIMLMEDLPRYVLSDSDSLSLHEVTSTWNPSKVTYNSRDSATPWTTAGGDFNAQRIGTVWTPPAHANTWLSFDVTAQVQAWAANPSLNNGLILCAIGPSSTGGAIVGRHHVAISMRPKLVINTDPGSKVNAAAGGDVVIPVLGAVYPNPGNPAVTIPILCGPRSEVLVQIFAVNGALVKSFNVRNPGHSTVVQNLTWKGDDKAGKNVSSGVYFAQAIAAGHQSAGLRTIMLCR</sequence>
<dbReference type="InterPro" id="IPR013830">
    <property type="entry name" value="SGNH_hydro"/>
</dbReference>
<name>A0A1F7F939_UNCRA</name>
<dbReference type="Gene3D" id="2.60.40.4070">
    <property type="match status" value="1"/>
</dbReference>
<feature type="domain" description="SGNH hydrolase-type esterase" evidence="2">
    <location>
        <begin position="58"/>
        <end position="248"/>
    </location>
</feature>
<reference evidence="3 4" key="1">
    <citation type="journal article" date="2016" name="Nat. Commun.">
        <title>Thousands of microbial genomes shed light on interconnected biogeochemical processes in an aquifer system.</title>
        <authorList>
            <person name="Anantharaman K."/>
            <person name="Brown C.T."/>
            <person name="Hug L.A."/>
            <person name="Sharon I."/>
            <person name="Castelle C.J."/>
            <person name="Probst A.J."/>
            <person name="Thomas B.C."/>
            <person name="Singh A."/>
            <person name="Wilkins M.J."/>
            <person name="Karaoz U."/>
            <person name="Brodie E.L."/>
            <person name="Williams K.H."/>
            <person name="Hubbard S.S."/>
            <person name="Banfield J.F."/>
        </authorList>
    </citation>
    <scope>NUCLEOTIDE SEQUENCE [LARGE SCALE GENOMIC DNA]</scope>
</reference>
<dbReference type="InterPro" id="IPR036514">
    <property type="entry name" value="SGNH_hydro_sf"/>
</dbReference>
<evidence type="ECO:0000259" key="2">
    <source>
        <dbReference type="Pfam" id="PF13472"/>
    </source>
</evidence>
<dbReference type="Gene3D" id="3.40.50.1110">
    <property type="entry name" value="SGNH hydrolase"/>
    <property type="match status" value="1"/>
</dbReference>
<dbReference type="Gene3D" id="2.60.120.970">
    <property type="match status" value="1"/>
</dbReference>